<sequence>MRHSVLGRESIEDLARGTEDEIAGFVTSAIGEAGQDLKAAWSDQIRAARLGERLARTIKVRVYPQGQTSVEAAALVSTKAPKIIDAYARGATIRPVNGARYLWIPTEDVPRKRQGNALTPQEVEARFGRDLVVIQPGHHRLGNTPSIVRSGVAYAGLRGLSIRKASGRWKNATANQRTRGNRSFREVTQSFVIMFTLVPSVRVGKRLDLEALQRESEAAYGTLLSKHWR</sequence>
<evidence type="ECO:0000313" key="1">
    <source>
        <dbReference type="EMBL" id="ADK99390.1"/>
    </source>
</evidence>
<accession>D9QI88</accession>
<keyword evidence="2" id="KW-1185">Reference proteome</keyword>
<dbReference type="AlphaFoldDB" id="D9QI88"/>
<dbReference type="InParanoid" id="D9QI88"/>
<dbReference type="EMBL" id="CP002102">
    <property type="protein sequence ID" value="ADK99390.1"/>
    <property type="molecule type" value="Genomic_DNA"/>
</dbReference>
<reference evidence="2" key="1">
    <citation type="journal article" date="2011" name="J. Bacteriol.">
        <title>Genome sequences of eight morphologically diverse alphaproteobacteria.</title>
        <authorList>
            <consortium name="US DOE Joint Genome Institute"/>
            <person name="Brown P.J."/>
            <person name="Kysela D.T."/>
            <person name="Buechlein A."/>
            <person name="Hemmerich C."/>
            <person name="Brun Y.V."/>
        </authorList>
    </citation>
    <scope>NUCLEOTIDE SEQUENCE [LARGE SCALE GENOMIC DNA]</scope>
    <source>
        <strain evidence="2">ATCC 15264 / DSM 4735 / LMG 14903 / NBRC 16000 / CB 81</strain>
    </source>
</reference>
<dbReference type="eggNOG" id="ENOG502Z85X">
    <property type="taxonomic scope" value="Bacteria"/>
</dbReference>
<evidence type="ECO:0000313" key="2">
    <source>
        <dbReference type="Proteomes" id="UP000002696"/>
    </source>
</evidence>
<protein>
    <submittedName>
        <fullName evidence="1">Uncharacterized protein</fullName>
    </submittedName>
</protein>
<organism evidence="1 2">
    <name type="scientific">Brevundimonas subvibrioides (strain ATCC 15264 / DSM 4735 / LMG 14903 / NBRC 16000 / CB 81)</name>
    <name type="common">Caulobacter subvibrioides</name>
    <dbReference type="NCBI Taxonomy" id="633149"/>
    <lineage>
        <taxon>Bacteria</taxon>
        <taxon>Pseudomonadati</taxon>
        <taxon>Pseudomonadota</taxon>
        <taxon>Alphaproteobacteria</taxon>
        <taxon>Caulobacterales</taxon>
        <taxon>Caulobacteraceae</taxon>
        <taxon>Brevundimonas</taxon>
    </lineage>
</organism>
<dbReference type="HOGENOM" id="CLU_088242_0_0_5"/>
<gene>
    <name evidence="1" type="ordered locus">Bresu_0076</name>
</gene>
<dbReference type="BioCyc" id="BSUB633149:G1GM8-77-MONOMER"/>
<proteinExistence type="predicted"/>
<dbReference type="KEGG" id="bsb:Bresu_0076"/>
<name>D9QI88_BRESC</name>
<dbReference type="Pfam" id="PF20039">
    <property type="entry name" value="DUF6441"/>
    <property type="match status" value="1"/>
</dbReference>
<dbReference type="RefSeq" id="WP_013267495.1">
    <property type="nucleotide sequence ID" value="NC_014375.1"/>
</dbReference>
<dbReference type="InterPro" id="IPR045622">
    <property type="entry name" value="DUF6441"/>
</dbReference>
<dbReference type="STRING" id="633149.Bresu_0076"/>
<dbReference type="OrthoDB" id="7571212at2"/>
<dbReference type="Proteomes" id="UP000002696">
    <property type="component" value="Chromosome"/>
</dbReference>